<keyword evidence="2" id="KW-0238">DNA-binding</keyword>
<name>A0A2S7CED4_9XANT</name>
<dbReference type="InterPro" id="IPR050204">
    <property type="entry name" value="AraC_XylS_family_regulators"/>
</dbReference>
<dbReference type="Proteomes" id="UP000237872">
    <property type="component" value="Unassembled WGS sequence"/>
</dbReference>
<dbReference type="EMBL" id="MDEC01000032">
    <property type="protein sequence ID" value="PPU59941.1"/>
    <property type="molecule type" value="Genomic_DNA"/>
</dbReference>
<evidence type="ECO:0000313" key="6">
    <source>
        <dbReference type="EMBL" id="PPU59941.1"/>
    </source>
</evidence>
<dbReference type="Pfam" id="PF12833">
    <property type="entry name" value="HTH_18"/>
    <property type="match status" value="1"/>
</dbReference>
<dbReference type="PROSITE" id="PS01124">
    <property type="entry name" value="HTH_ARAC_FAMILY_2"/>
    <property type="match status" value="1"/>
</dbReference>
<evidence type="ECO:0000313" key="8">
    <source>
        <dbReference type="Proteomes" id="UP001637990"/>
    </source>
</evidence>
<dbReference type="SMART" id="SM00342">
    <property type="entry name" value="HTH_ARAC"/>
    <property type="match status" value="1"/>
</dbReference>
<dbReference type="OrthoDB" id="6003540at2"/>
<dbReference type="RefSeq" id="WP_104543259.1">
    <property type="nucleotide sequence ID" value="NZ_JBJGBS010000029.1"/>
</dbReference>
<keyword evidence="3" id="KW-0804">Transcription</keyword>
<evidence type="ECO:0000259" key="4">
    <source>
        <dbReference type="PROSITE" id="PS01124"/>
    </source>
</evidence>
<keyword evidence="1" id="KW-0805">Transcription regulation</keyword>
<dbReference type="GO" id="GO:0043565">
    <property type="term" value="F:sequence-specific DNA binding"/>
    <property type="evidence" value="ECO:0007669"/>
    <property type="project" value="InterPro"/>
</dbReference>
<dbReference type="AlphaFoldDB" id="A0A2S7CED4"/>
<dbReference type="EMBL" id="JBJGBS010000029">
    <property type="protein sequence ID" value="MFO3705082.1"/>
    <property type="molecule type" value="Genomic_DNA"/>
</dbReference>
<dbReference type="PANTHER" id="PTHR46796:SF12">
    <property type="entry name" value="HTH-TYPE DNA-BINDING TRANSCRIPTIONAL ACTIVATOR EUTR"/>
    <property type="match status" value="1"/>
</dbReference>
<dbReference type="Proteomes" id="UP001637990">
    <property type="component" value="Unassembled WGS sequence"/>
</dbReference>
<organism evidence="6 7">
    <name type="scientific">Xanthomonas codiaei</name>
    <dbReference type="NCBI Taxonomy" id="56463"/>
    <lineage>
        <taxon>Bacteria</taxon>
        <taxon>Pseudomonadati</taxon>
        <taxon>Pseudomonadota</taxon>
        <taxon>Gammaproteobacteria</taxon>
        <taxon>Lysobacterales</taxon>
        <taxon>Lysobacteraceae</taxon>
        <taxon>Xanthomonas</taxon>
    </lineage>
</organism>
<feature type="domain" description="HTH araC/xylS-type" evidence="4">
    <location>
        <begin position="215"/>
        <end position="315"/>
    </location>
</feature>
<sequence length="322" mass="36034">MSASSVPAFVVRHCSTAAVEAHALALPRWQVRYDQTSGGHFTGQLDELQLDGIQVVRDRANQAMLKCGEAWPGALVFSLPLGGIDLEMYCEGHRHQEPCLLVTPGHRLPELHTPAQVELLSFAVDQRLVDWLLERQRCDQPSRTRTLYRMPPRSLHEVQCVSQDLFDSHTLTSAMRTHAVVRRGTRDGLLQLLLDMLDTTEAAPLRPSARKRLVDRARDYALAHAERAPTVLELCGHVGASRRKLQYCFQESLGTNPVAYLRTLRLNQVRRSLTSEGPGRSVQDIAAAWGFWHSSRFAGEYRQLFGQSPSETRRQALGALAG</sequence>
<dbReference type="PANTHER" id="PTHR46796">
    <property type="entry name" value="HTH-TYPE TRANSCRIPTIONAL ACTIVATOR RHAS-RELATED"/>
    <property type="match status" value="1"/>
</dbReference>
<dbReference type="Gene3D" id="1.10.10.60">
    <property type="entry name" value="Homeodomain-like"/>
    <property type="match status" value="1"/>
</dbReference>
<reference evidence="5 8" key="2">
    <citation type="submission" date="2024-11" db="EMBL/GenBank/DDBJ databases">
        <title>Genome sequencing of Xanthomonas codiaei.</title>
        <authorList>
            <person name="Studholme D.J."/>
        </authorList>
    </citation>
    <scope>NUCLEOTIDE SEQUENCE [LARGE SCALE GENOMIC DNA]</scope>
    <source>
        <strain evidence="5 8">NCPPB 4350</strain>
    </source>
</reference>
<evidence type="ECO:0000313" key="5">
    <source>
        <dbReference type="EMBL" id="MFO3705082.1"/>
    </source>
</evidence>
<dbReference type="PROSITE" id="PS00041">
    <property type="entry name" value="HTH_ARAC_FAMILY_1"/>
    <property type="match status" value="1"/>
</dbReference>
<dbReference type="SUPFAM" id="SSF46689">
    <property type="entry name" value="Homeodomain-like"/>
    <property type="match status" value="2"/>
</dbReference>
<gene>
    <name evidence="5" type="ORF">ACI6Q5_08835</name>
    <name evidence="6" type="ORF">XcodCFBP4690_18420</name>
</gene>
<protein>
    <submittedName>
        <fullName evidence="5">Helix-turn-helix domain-containing protein</fullName>
    </submittedName>
</protein>
<keyword evidence="8" id="KW-1185">Reference proteome</keyword>
<accession>A0A2S7CED4</accession>
<dbReference type="GO" id="GO:0003700">
    <property type="term" value="F:DNA-binding transcription factor activity"/>
    <property type="evidence" value="ECO:0007669"/>
    <property type="project" value="InterPro"/>
</dbReference>
<evidence type="ECO:0000256" key="3">
    <source>
        <dbReference type="ARBA" id="ARBA00023163"/>
    </source>
</evidence>
<evidence type="ECO:0000313" key="7">
    <source>
        <dbReference type="Proteomes" id="UP000237872"/>
    </source>
</evidence>
<dbReference type="InterPro" id="IPR018062">
    <property type="entry name" value="HTH_AraC-typ_CS"/>
</dbReference>
<proteinExistence type="predicted"/>
<evidence type="ECO:0000256" key="1">
    <source>
        <dbReference type="ARBA" id="ARBA00023015"/>
    </source>
</evidence>
<evidence type="ECO:0000256" key="2">
    <source>
        <dbReference type="ARBA" id="ARBA00023125"/>
    </source>
</evidence>
<dbReference type="InterPro" id="IPR018060">
    <property type="entry name" value="HTH_AraC"/>
</dbReference>
<reference evidence="6 7" key="1">
    <citation type="submission" date="2016-08" db="EMBL/GenBank/DDBJ databases">
        <authorList>
            <person name="Seilhamer J.J."/>
        </authorList>
    </citation>
    <scope>NUCLEOTIDE SEQUENCE [LARGE SCALE GENOMIC DNA]</scope>
    <source>
        <strain evidence="6 7">CFBP4690</strain>
    </source>
</reference>
<dbReference type="InterPro" id="IPR009057">
    <property type="entry name" value="Homeodomain-like_sf"/>
</dbReference>
<comment type="caution">
    <text evidence="6">The sequence shown here is derived from an EMBL/GenBank/DDBJ whole genome shotgun (WGS) entry which is preliminary data.</text>
</comment>